<gene>
    <name evidence="1" type="ORF">GCM10007380_43110</name>
</gene>
<dbReference type="Proteomes" id="UP000626244">
    <property type="component" value="Unassembled WGS sequence"/>
</dbReference>
<reference evidence="2" key="1">
    <citation type="journal article" date="2019" name="Int. J. Syst. Evol. Microbiol.">
        <title>The Global Catalogue of Microorganisms (GCM) 10K type strain sequencing project: providing services to taxonomists for standard genome sequencing and annotation.</title>
        <authorList>
            <consortium name="The Broad Institute Genomics Platform"/>
            <consortium name="The Broad Institute Genome Sequencing Center for Infectious Disease"/>
            <person name="Wu L."/>
            <person name="Ma J."/>
        </authorList>
    </citation>
    <scope>NUCLEOTIDE SEQUENCE [LARGE SCALE GENOMIC DNA]</scope>
    <source>
        <strain evidence="2">CGMCC 1.14993</strain>
    </source>
</reference>
<protein>
    <submittedName>
        <fullName evidence="1">Uncharacterized protein</fullName>
    </submittedName>
</protein>
<evidence type="ECO:0000313" key="2">
    <source>
        <dbReference type="Proteomes" id="UP000626244"/>
    </source>
</evidence>
<organism evidence="1 2">
    <name type="scientific">Gottfriedia solisilvae</name>
    <dbReference type="NCBI Taxonomy" id="1516104"/>
    <lineage>
        <taxon>Bacteria</taxon>
        <taxon>Bacillati</taxon>
        <taxon>Bacillota</taxon>
        <taxon>Bacilli</taxon>
        <taxon>Bacillales</taxon>
        <taxon>Bacillaceae</taxon>
        <taxon>Gottfriedia</taxon>
    </lineage>
</organism>
<dbReference type="OrthoDB" id="2932668at2"/>
<evidence type="ECO:0000313" key="1">
    <source>
        <dbReference type="EMBL" id="GGI18478.1"/>
    </source>
</evidence>
<dbReference type="EMBL" id="BMHB01000008">
    <property type="protein sequence ID" value="GGI18478.1"/>
    <property type="molecule type" value="Genomic_DNA"/>
</dbReference>
<comment type="caution">
    <text evidence="1">The sequence shown here is derived from an EMBL/GenBank/DDBJ whole genome shotgun (WGS) entry which is preliminary data.</text>
</comment>
<name>A0A8J3APU7_9BACI</name>
<sequence length="60" mass="7350">MDKKVYTNKYFFCYSVPLFKYLKMDKGISFVCYALHDKTLKPFWMFERTEDLNRALSDYV</sequence>
<keyword evidence="2" id="KW-1185">Reference proteome</keyword>
<dbReference type="AlphaFoldDB" id="A0A8J3APU7"/>
<proteinExistence type="predicted"/>
<accession>A0A8J3APU7</accession>